<evidence type="ECO:0000313" key="9">
    <source>
        <dbReference type="EMBL" id="SDP80147.1"/>
    </source>
</evidence>
<evidence type="ECO:0000256" key="4">
    <source>
        <dbReference type="ARBA" id="ARBA00029500"/>
    </source>
</evidence>
<dbReference type="Gene3D" id="1.10.8.60">
    <property type="match status" value="1"/>
</dbReference>
<evidence type="ECO:0000313" key="10">
    <source>
        <dbReference type="Proteomes" id="UP000198597"/>
    </source>
</evidence>
<dbReference type="PROSITE" id="PS51350">
    <property type="entry name" value="PTS_HPR_DOM"/>
    <property type="match status" value="1"/>
</dbReference>
<keyword evidence="10" id="KW-1185">Reference proteome</keyword>
<dbReference type="AlphaFoldDB" id="A0A1H0VNQ3"/>
<feature type="domain" description="HPr" evidence="8">
    <location>
        <begin position="2"/>
        <end position="99"/>
    </location>
</feature>
<dbReference type="RefSeq" id="WP_089972955.1">
    <property type="nucleotide sequence ID" value="NZ_FNJM01000018.1"/>
</dbReference>
<dbReference type="SMART" id="SM00091">
    <property type="entry name" value="PAS"/>
    <property type="match status" value="2"/>
</dbReference>
<dbReference type="InterPro" id="IPR000032">
    <property type="entry name" value="HPr-like"/>
</dbReference>
<evidence type="ECO:0000259" key="8">
    <source>
        <dbReference type="PROSITE" id="PS51350"/>
    </source>
</evidence>
<gene>
    <name evidence="9" type="ORF">SAMN04488529_11820</name>
</gene>
<dbReference type="EMBL" id="FNJM01000018">
    <property type="protein sequence ID" value="SDP80147.1"/>
    <property type="molecule type" value="Genomic_DNA"/>
</dbReference>
<evidence type="ECO:0000259" key="7">
    <source>
        <dbReference type="PROSITE" id="PS50112"/>
    </source>
</evidence>
<dbReference type="PROSITE" id="PS00676">
    <property type="entry name" value="SIGMA54_INTERACT_2"/>
    <property type="match status" value="1"/>
</dbReference>
<dbReference type="InterPro" id="IPR009057">
    <property type="entry name" value="Homeodomain-like_sf"/>
</dbReference>
<evidence type="ECO:0000256" key="3">
    <source>
        <dbReference type="ARBA" id="ARBA00022840"/>
    </source>
</evidence>
<dbReference type="Pfam" id="PF00158">
    <property type="entry name" value="Sigma54_activat"/>
    <property type="match status" value="1"/>
</dbReference>
<keyword evidence="5" id="KW-0175">Coiled coil</keyword>
<dbReference type="Gene3D" id="1.10.10.60">
    <property type="entry name" value="Homeodomain-like"/>
    <property type="match status" value="1"/>
</dbReference>
<keyword evidence="1" id="KW-0547">Nucleotide-binding</keyword>
<dbReference type="PROSITE" id="PS50045">
    <property type="entry name" value="SIGMA54_INTERACT_4"/>
    <property type="match status" value="1"/>
</dbReference>
<name>A0A1H0VNQ3_9CLOT</name>
<dbReference type="SUPFAM" id="SSF46689">
    <property type="entry name" value="Homeodomain-like"/>
    <property type="match status" value="1"/>
</dbReference>
<dbReference type="InterPro" id="IPR035965">
    <property type="entry name" value="PAS-like_dom_sf"/>
</dbReference>
<evidence type="ECO:0000259" key="6">
    <source>
        <dbReference type="PROSITE" id="PS50045"/>
    </source>
</evidence>
<dbReference type="CDD" id="cd00130">
    <property type="entry name" value="PAS"/>
    <property type="match status" value="2"/>
</dbReference>
<dbReference type="Gene3D" id="3.30.1340.10">
    <property type="entry name" value="HPr-like"/>
    <property type="match status" value="1"/>
</dbReference>
<feature type="domain" description="PAS" evidence="7">
    <location>
        <begin position="110"/>
        <end position="154"/>
    </location>
</feature>
<dbReference type="Pfam" id="PF00989">
    <property type="entry name" value="PAS"/>
    <property type="match status" value="1"/>
</dbReference>
<keyword evidence="3" id="KW-0067">ATP-binding</keyword>
<dbReference type="GO" id="GO:0005524">
    <property type="term" value="F:ATP binding"/>
    <property type="evidence" value="ECO:0007669"/>
    <property type="project" value="UniProtKB-KW"/>
</dbReference>
<organism evidence="9 10">
    <name type="scientific">Clostridium gasigenes</name>
    <dbReference type="NCBI Taxonomy" id="94869"/>
    <lineage>
        <taxon>Bacteria</taxon>
        <taxon>Bacillati</taxon>
        <taxon>Bacillota</taxon>
        <taxon>Clostridia</taxon>
        <taxon>Eubacteriales</taxon>
        <taxon>Clostridiaceae</taxon>
        <taxon>Clostridium</taxon>
    </lineage>
</organism>
<dbReference type="InterPro" id="IPR035895">
    <property type="entry name" value="HPr-like_sf"/>
</dbReference>
<dbReference type="InterPro" id="IPR025943">
    <property type="entry name" value="Sigma_54_int_dom_ATP-bd_2"/>
</dbReference>
<dbReference type="InterPro" id="IPR003593">
    <property type="entry name" value="AAA+_ATPase"/>
</dbReference>
<dbReference type="InterPro" id="IPR027417">
    <property type="entry name" value="P-loop_NTPase"/>
</dbReference>
<feature type="coiled-coil region" evidence="5">
    <location>
        <begin position="320"/>
        <end position="347"/>
    </location>
</feature>
<dbReference type="Pfam" id="PF13426">
    <property type="entry name" value="PAS_9"/>
    <property type="match status" value="1"/>
</dbReference>
<dbReference type="Pfam" id="PF00381">
    <property type="entry name" value="PTS-HPr"/>
    <property type="match status" value="1"/>
</dbReference>
<reference evidence="9 10" key="1">
    <citation type="submission" date="2016-10" db="EMBL/GenBank/DDBJ databases">
        <authorList>
            <person name="de Groot N.N."/>
        </authorList>
    </citation>
    <scope>NUCLEOTIDE SEQUENCE [LARGE SCALE GENOMIC DNA]</scope>
    <source>
        <strain evidence="9 10">DSM 12272</strain>
    </source>
</reference>
<proteinExistence type="predicted"/>
<dbReference type="InterPro" id="IPR000014">
    <property type="entry name" value="PAS"/>
</dbReference>
<dbReference type="InterPro" id="IPR058031">
    <property type="entry name" value="AAA_lid_NorR"/>
</dbReference>
<keyword evidence="2" id="KW-0058">Aromatic hydrocarbons catabolism</keyword>
<dbReference type="GO" id="GO:0003677">
    <property type="term" value="F:DNA binding"/>
    <property type="evidence" value="ECO:0007669"/>
    <property type="project" value="UniProtKB-KW"/>
</dbReference>
<dbReference type="CDD" id="cd00009">
    <property type="entry name" value="AAA"/>
    <property type="match status" value="1"/>
</dbReference>
<evidence type="ECO:0000256" key="5">
    <source>
        <dbReference type="SAM" id="Coils"/>
    </source>
</evidence>
<dbReference type="SMART" id="SM00382">
    <property type="entry name" value="AAA"/>
    <property type="match status" value="1"/>
</dbReference>
<protein>
    <recommendedName>
        <fullName evidence="4">HTH-type transcriptional regulatory protein TyrR</fullName>
    </recommendedName>
</protein>
<dbReference type="PANTHER" id="PTHR32071">
    <property type="entry name" value="TRANSCRIPTIONAL REGULATORY PROTEIN"/>
    <property type="match status" value="1"/>
</dbReference>
<dbReference type="Pfam" id="PF18024">
    <property type="entry name" value="HTH_50"/>
    <property type="match status" value="1"/>
</dbReference>
<dbReference type="PROSITE" id="PS00675">
    <property type="entry name" value="SIGMA54_INTERACT_1"/>
    <property type="match status" value="1"/>
</dbReference>
<feature type="domain" description="Sigma-54 factor interaction" evidence="6">
    <location>
        <begin position="361"/>
        <end position="588"/>
    </location>
</feature>
<dbReference type="NCBIfam" id="TIGR00229">
    <property type="entry name" value="sensory_box"/>
    <property type="match status" value="2"/>
</dbReference>
<dbReference type="PROSITE" id="PS50112">
    <property type="entry name" value="PAS"/>
    <property type="match status" value="1"/>
</dbReference>
<dbReference type="InterPro" id="IPR002078">
    <property type="entry name" value="Sigma_54_int"/>
</dbReference>
<dbReference type="SUPFAM" id="SSF55594">
    <property type="entry name" value="HPr-like"/>
    <property type="match status" value="1"/>
</dbReference>
<sequence length="706" mass="79747">MELKRELTIKLKDGLHTRVIAAIAREAIKIEQKYDVKLYIEYEHRGITPIGAVMSFIFFKVRQGEAITIYAKGNGDLNSALNEIEPFFGDKINDFLSKEIKDIDIMITDKAITFGEIINYIDNGVIVEDLNGEITFINSATPKLLGIEGNEIIGSTVASILGKPKKISPQSSSQIYRREKDGKRFIIYKNKLIIENEDKGNIYVLENVSMLEEVIEELSIVKELKEKLQLIIDTVGDGICVINNKGIITYVNNNYKKMVDDEELLGKNIVDISPEGLRNSVLETGVAKIGEIVKKRNCNEMICSVYPLKVEDEQVGVVSIAKEISNVKKLTEKLDKASERVKYLEQELIRTRKPHQAFDKYIGKSGKILDSLALATKAAKSNATVIIRGESGTGKELIAEGIHYASNKSEGPFIRVNCAAIPETLIESELFGYEKGAFTGAVKRKLGKFELAQNGTIFLDEIGEMDKNTQSKILRVLQYKEFQRVGGESTVKVNVRIIAATHRNLEDMVRDGEFREDLYYRLNVIPVILAPLRDRKEDIPLLAEHFIDKLKGDKKIIGITNDAMNKFMEYTWRGNVRELENVIERIIALCEEGVIGLDDLPMHILDDKEYVTYSRKSELNIEGNQNEEKGILEESQKVEKICGDEIENIIKNDKLLTMKEYEKIIIEKALIENGSYNKAAKALGLTHRTVSVKAKQYGIEKIITWK</sequence>
<dbReference type="InterPro" id="IPR025662">
    <property type="entry name" value="Sigma_54_int_dom_ATP-bd_1"/>
</dbReference>
<dbReference type="PANTHER" id="PTHR32071:SF57">
    <property type="entry name" value="C4-DICARBOXYLATE TRANSPORT TRANSCRIPTIONAL REGULATORY PROTEIN DCTD"/>
    <property type="match status" value="1"/>
</dbReference>
<accession>A0A1H0VNQ3</accession>
<dbReference type="Proteomes" id="UP000198597">
    <property type="component" value="Unassembled WGS sequence"/>
</dbReference>
<dbReference type="InterPro" id="IPR013767">
    <property type="entry name" value="PAS_fold"/>
</dbReference>
<dbReference type="SUPFAM" id="SSF55785">
    <property type="entry name" value="PYP-like sensor domain (PAS domain)"/>
    <property type="match status" value="2"/>
</dbReference>
<dbReference type="InterPro" id="IPR030828">
    <property type="entry name" value="HTH_TyrR"/>
</dbReference>
<evidence type="ECO:0000256" key="1">
    <source>
        <dbReference type="ARBA" id="ARBA00022741"/>
    </source>
</evidence>
<dbReference type="SUPFAM" id="SSF52540">
    <property type="entry name" value="P-loop containing nucleoside triphosphate hydrolases"/>
    <property type="match status" value="1"/>
</dbReference>
<dbReference type="Gene3D" id="3.40.50.300">
    <property type="entry name" value="P-loop containing nucleotide triphosphate hydrolases"/>
    <property type="match status" value="1"/>
</dbReference>
<evidence type="ECO:0000256" key="2">
    <source>
        <dbReference type="ARBA" id="ARBA00022797"/>
    </source>
</evidence>
<dbReference type="Gene3D" id="3.30.450.20">
    <property type="entry name" value="PAS domain"/>
    <property type="match status" value="2"/>
</dbReference>
<dbReference type="OrthoDB" id="9803970at2"/>
<dbReference type="STRING" id="94869.SAMN04488529_11820"/>
<dbReference type="Pfam" id="PF25601">
    <property type="entry name" value="AAA_lid_14"/>
    <property type="match status" value="1"/>
</dbReference>
<dbReference type="FunFam" id="3.40.50.300:FF:000006">
    <property type="entry name" value="DNA-binding transcriptional regulator NtrC"/>
    <property type="match status" value="1"/>
</dbReference>
<dbReference type="GO" id="GO:0006355">
    <property type="term" value="P:regulation of DNA-templated transcription"/>
    <property type="evidence" value="ECO:0007669"/>
    <property type="project" value="InterPro"/>
</dbReference>